<dbReference type="GO" id="GO:0016020">
    <property type="term" value="C:membrane"/>
    <property type="evidence" value="ECO:0007669"/>
    <property type="project" value="InterPro"/>
</dbReference>
<dbReference type="InterPro" id="IPR009050">
    <property type="entry name" value="Globin-like_sf"/>
</dbReference>
<evidence type="ECO:0000313" key="6">
    <source>
        <dbReference type="Proteomes" id="UP000077355"/>
    </source>
</evidence>
<dbReference type="SMART" id="SM00283">
    <property type="entry name" value="MA"/>
    <property type="match status" value="1"/>
</dbReference>
<accession>A0A168PHM6</accession>
<dbReference type="OrthoDB" id="266313at2"/>
<dbReference type="InterPro" id="IPR039379">
    <property type="entry name" value="Protoglobin_sensor_dom"/>
</dbReference>
<name>A0A168PHM6_9BACL</name>
<dbReference type="GO" id="GO:0006935">
    <property type="term" value="P:chemotaxis"/>
    <property type="evidence" value="ECO:0007669"/>
    <property type="project" value="InterPro"/>
</dbReference>
<dbReference type="PANTHER" id="PTHR32089">
    <property type="entry name" value="METHYL-ACCEPTING CHEMOTAXIS PROTEIN MCPB"/>
    <property type="match status" value="1"/>
</dbReference>
<dbReference type="EMBL" id="LVJI01000014">
    <property type="protein sequence ID" value="OAB46766.1"/>
    <property type="molecule type" value="Genomic_DNA"/>
</dbReference>
<dbReference type="SUPFAM" id="SSF46458">
    <property type="entry name" value="Globin-like"/>
    <property type="match status" value="1"/>
</dbReference>
<dbReference type="PROSITE" id="PS50111">
    <property type="entry name" value="CHEMOTAXIS_TRANSDUC_2"/>
    <property type="match status" value="1"/>
</dbReference>
<dbReference type="GO" id="GO:0019825">
    <property type="term" value="F:oxygen binding"/>
    <property type="evidence" value="ECO:0007669"/>
    <property type="project" value="InterPro"/>
</dbReference>
<dbReference type="GO" id="GO:0004888">
    <property type="term" value="F:transmembrane signaling receptor activity"/>
    <property type="evidence" value="ECO:0007669"/>
    <property type="project" value="InterPro"/>
</dbReference>
<dbReference type="Pfam" id="PF00015">
    <property type="entry name" value="MCPsignal"/>
    <property type="match status" value="1"/>
</dbReference>
<evidence type="ECO:0000259" key="4">
    <source>
        <dbReference type="PROSITE" id="PS50111"/>
    </source>
</evidence>
<dbReference type="CDD" id="cd01068">
    <property type="entry name" value="globin_sensor"/>
    <property type="match status" value="1"/>
</dbReference>
<dbReference type="RefSeq" id="WP_068648627.1">
    <property type="nucleotide sequence ID" value="NZ_CP043611.1"/>
</dbReference>
<dbReference type="GO" id="GO:0020037">
    <property type="term" value="F:heme binding"/>
    <property type="evidence" value="ECO:0007669"/>
    <property type="project" value="InterPro"/>
</dbReference>
<evidence type="ECO:0000256" key="1">
    <source>
        <dbReference type="ARBA" id="ARBA00023224"/>
    </source>
</evidence>
<dbReference type="GO" id="GO:0007165">
    <property type="term" value="P:signal transduction"/>
    <property type="evidence" value="ECO:0007669"/>
    <property type="project" value="UniProtKB-KW"/>
</dbReference>
<organism evidence="5 6">
    <name type="scientific">Paenibacillus antarcticus</name>
    <dbReference type="NCBI Taxonomy" id="253703"/>
    <lineage>
        <taxon>Bacteria</taxon>
        <taxon>Bacillati</taxon>
        <taxon>Bacillota</taxon>
        <taxon>Bacilli</taxon>
        <taxon>Bacillales</taxon>
        <taxon>Paenibacillaceae</taxon>
        <taxon>Paenibacillus</taxon>
    </lineage>
</organism>
<dbReference type="AlphaFoldDB" id="A0A168PHM6"/>
<dbReference type="InterPro" id="IPR004090">
    <property type="entry name" value="Chemotax_Me-accpt_rcpt"/>
</dbReference>
<dbReference type="InterPro" id="IPR044398">
    <property type="entry name" value="Globin-sensor_dom"/>
</dbReference>
<dbReference type="Pfam" id="PF11563">
    <property type="entry name" value="Protoglobin"/>
    <property type="match status" value="1"/>
</dbReference>
<keyword evidence="1 3" id="KW-0807">Transducer</keyword>
<sequence length="441" mass="49608">MDKCPFSGLAKKFSSSTPKSEWLEKATSQHVNIDIDSNSDTARQMIMINLQEEDVKLLKAIQPLITQHIDEITASFYQTVLDVKVLEQIIKNNSTVERLKLTLRNHLIEMFSGNIDSEFIEKRLKIAKVHQAIGLEPKWYMGAFQNLQNALFDVVDRNINNHKESLRISKVISKLLNFEQQLVLEAYEKENMLHREVVYSNVKDNLKGKITAATEELASLSEQTSSSVLELVASSNQVNSSFMHSIEKVNETQSLASEGKDKLQQLSERIMLISESTKVMRNNVMNFNDSFEQITNIINIVQDIAKQTKMLSLNAAIESARAGEHGRGFSVVAKEVQKLSGDTRDSVSRITDLIQQSREYTTEVVNSIKEVNIQVEAGQNESNETKAVFDHIIESMESNMNEINSVENEIRSLVGVIQEIGSSTDKVATSAETLSHTTKNI</sequence>
<proteinExistence type="inferred from homology"/>
<evidence type="ECO:0000313" key="5">
    <source>
        <dbReference type="EMBL" id="OAB46766.1"/>
    </source>
</evidence>
<dbReference type="Proteomes" id="UP000077355">
    <property type="component" value="Unassembled WGS sequence"/>
</dbReference>
<gene>
    <name evidence="5" type="ORF">PBAT_08815</name>
</gene>
<dbReference type="PANTHER" id="PTHR32089:SF118">
    <property type="entry name" value="HEME-BASED AEROTACTIC TRANSDUCER HEMAT"/>
    <property type="match status" value="1"/>
</dbReference>
<dbReference type="InterPro" id="IPR004089">
    <property type="entry name" value="MCPsignal_dom"/>
</dbReference>
<feature type="domain" description="Methyl-accepting transducer" evidence="4">
    <location>
        <begin position="209"/>
        <end position="435"/>
    </location>
</feature>
<dbReference type="Gene3D" id="1.10.287.950">
    <property type="entry name" value="Methyl-accepting chemotaxis protein"/>
    <property type="match status" value="1"/>
</dbReference>
<dbReference type="PRINTS" id="PR00260">
    <property type="entry name" value="CHEMTRNSDUCR"/>
</dbReference>
<dbReference type="InterPro" id="IPR012292">
    <property type="entry name" value="Globin/Proto"/>
</dbReference>
<dbReference type="Gene3D" id="1.10.490.10">
    <property type="entry name" value="Globins"/>
    <property type="match status" value="1"/>
</dbReference>
<evidence type="ECO:0000256" key="2">
    <source>
        <dbReference type="ARBA" id="ARBA00029447"/>
    </source>
</evidence>
<evidence type="ECO:0000256" key="3">
    <source>
        <dbReference type="PROSITE-ProRule" id="PRU00284"/>
    </source>
</evidence>
<comment type="similarity">
    <text evidence="2">Belongs to the methyl-accepting chemotaxis (MCP) protein family.</text>
</comment>
<dbReference type="SUPFAM" id="SSF58104">
    <property type="entry name" value="Methyl-accepting chemotaxis protein (MCP) signaling domain"/>
    <property type="match status" value="1"/>
</dbReference>
<comment type="caution">
    <text evidence="5">The sequence shown here is derived from an EMBL/GenBank/DDBJ whole genome shotgun (WGS) entry which is preliminary data.</text>
</comment>
<protein>
    <recommendedName>
        <fullName evidence="4">Methyl-accepting transducer domain-containing protein</fullName>
    </recommendedName>
</protein>
<reference evidence="5 6" key="1">
    <citation type="submission" date="2016-03" db="EMBL/GenBank/DDBJ databases">
        <title>Draft genome sequence of Paenibacillus antarcticus CECT 5836.</title>
        <authorList>
            <person name="Shin S.-K."/>
            <person name="Yi H."/>
        </authorList>
    </citation>
    <scope>NUCLEOTIDE SEQUENCE [LARGE SCALE GENOMIC DNA]</scope>
    <source>
        <strain evidence="5 6">CECT 5836</strain>
    </source>
</reference>
<keyword evidence="6" id="KW-1185">Reference proteome</keyword>